<dbReference type="GO" id="GO:0016491">
    <property type="term" value="F:oxidoreductase activity"/>
    <property type="evidence" value="ECO:0007669"/>
    <property type="project" value="UniProtKB-KW"/>
</dbReference>
<dbReference type="SUPFAM" id="SSF50022">
    <property type="entry name" value="ISP domain"/>
    <property type="match status" value="1"/>
</dbReference>
<dbReference type="PANTHER" id="PTHR21266">
    <property type="entry name" value="IRON-SULFUR DOMAIN CONTAINING PROTEIN"/>
    <property type="match status" value="1"/>
</dbReference>
<organism evidence="7">
    <name type="scientific">marine metagenome</name>
    <dbReference type="NCBI Taxonomy" id="408172"/>
    <lineage>
        <taxon>unclassified sequences</taxon>
        <taxon>metagenomes</taxon>
        <taxon>ecological metagenomes</taxon>
    </lineage>
</organism>
<dbReference type="InterPro" id="IPR050584">
    <property type="entry name" value="Cholesterol_7-desaturase"/>
</dbReference>
<keyword evidence="2" id="KW-0479">Metal-binding</keyword>
<dbReference type="AlphaFoldDB" id="A0A382CPC8"/>
<dbReference type="Gene3D" id="2.102.10.10">
    <property type="entry name" value="Rieske [2Fe-2S] iron-sulphur domain"/>
    <property type="match status" value="1"/>
</dbReference>
<dbReference type="GO" id="GO:0051537">
    <property type="term" value="F:2 iron, 2 sulfur cluster binding"/>
    <property type="evidence" value="ECO:0007669"/>
    <property type="project" value="UniProtKB-KW"/>
</dbReference>
<evidence type="ECO:0000256" key="5">
    <source>
        <dbReference type="ARBA" id="ARBA00023014"/>
    </source>
</evidence>
<dbReference type="PANTHER" id="PTHR21266:SF59">
    <property type="entry name" value="BLR4922 PROTEIN"/>
    <property type="match status" value="1"/>
</dbReference>
<keyword evidence="4" id="KW-0408">Iron</keyword>
<keyword evidence="3" id="KW-0560">Oxidoreductase</keyword>
<dbReference type="Pfam" id="PF00355">
    <property type="entry name" value="Rieske"/>
    <property type="match status" value="1"/>
</dbReference>
<evidence type="ECO:0000256" key="3">
    <source>
        <dbReference type="ARBA" id="ARBA00023002"/>
    </source>
</evidence>
<evidence type="ECO:0000256" key="1">
    <source>
        <dbReference type="ARBA" id="ARBA00022714"/>
    </source>
</evidence>
<dbReference type="InterPro" id="IPR036922">
    <property type="entry name" value="Rieske_2Fe-2S_sf"/>
</dbReference>
<dbReference type="GO" id="GO:0046872">
    <property type="term" value="F:metal ion binding"/>
    <property type="evidence" value="ECO:0007669"/>
    <property type="project" value="UniProtKB-KW"/>
</dbReference>
<evidence type="ECO:0000259" key="6">
    <source>
        <dbReference type="PROSITE" id="PS51296"/>
    </source>
</evidence>
<evidence type="ECO:0000313" key="7">
    <source>
        <dbReference type="EMBL" id="SVB27674.1"/>
    </source>
</evidence>
<sequence length="457" mass="51527">VKVLRETTQQPRKIKQIHSGEGEMLTQNENDYLTHTGPGTPMGELFRRYWHPFLLVDELPEADGAPVRVRLLGEDLIAFRDTNGKVGLIDERCPHRGASMFFAINQECGMMCIYHGWKFDTEGNCVDMPSDLPGSNFKEKVHINSYPCIESAGAIWTYMGPANKQPPPPSYLMNVLPKEEVLASRTPIYCNYLQSIEGNLDSTHLGTLHLYYDYMTPADLEYDKPGHPSRRFSNFITGTEKYARIDVQDTDYGYRLIAVRKTPNGNQHIRINCLALPVMSWIASPRGLGGILTQLPIDDENCMRVGFQIRPGNPFTGAERDAAADQRRLLSDPDNPKLRLKRLDNDYQQDRIAQKSKNPPGIYPIAEQDYCVTETMGPVMDRTKEHLYHGDAAIIRLRQMLVAASRNLEEGIDPPGLDGSIAYHKIRSEDIVIGPDDDPWLVATDAGESAIRGERLR</sequence>
<feature type="domain" description="Rieske" evidence="6">
    <location>
        <begin position="50"/>
        <end position="157"/>
    </location>
</feature>
<keyword evidence="5" id="KW-0411">Iron-sulfur</keyword>
<protein>
    <recommendedName>
        <fullName evidence="6">Rieske domain-containing protein</fullName>
    </recommendedName>
</protein>
<dbReference type="CDD" id="cd03479">
    <property type="entry name" value="Rieske_RO_Alpha_PhDO_like"/>
    <property type="match status" value="1"/>
</dbReference>
<accession>A0A382CPC8</accession>
<dbReference type="EMBL" id="UINC01035374">
    <property type="protein sequence ID" value="SVB27674.1"/>
    <property type="molecule type" value="Genomic_DNA"/>
</dbReference>
<dbReference type="PROSITE" id="PS51296">
    <property type="entry name" value="RIESKE"/>
    <property type="match status" value="1"/>
</dbReference>
<feature type="non-terminal residue" evidence="7">
    <location>
        <position position="1"/>
    </location>
</feature>
<keyword evidence="1" id="KW-0001">2Fe-2S</keyword>
<dbReference type="InterPro" id="IPR045623">
    <property type="entry name" value="LigXa_C"/>
</dbReference>
<evidence type="ECO:0000256" key="4">
    <source>
        <dbReference type="ARBA" id="ARBA00023004"/>
    </source>
</evidence>
<dbReference type="Pfam" id="PF19301">
    <property type="entry name" value="LigXa_C"/>
    <property type="match status" value="1"/>
</dbReference>
<evidence type="ECO:0000256" key="2">
    <source>
        <dbReference type="ARBA" id="ARBA00022723"/>
    </source>
</evidence>
<name>A0A382CPC8_9ZZZZ</name>
<dbReference type="SUPFAM" id="SSF55961">
    <property type="entry name" value="Bet v1-like"/>
    <property type="match status" value="1"/>
</dbReference>
<reference evidence="7" key="1">
    <citation type="submission" date="2018-05" db="EMBL/GenBank/DDBJ databases">
        <authorList>
            <person name="Lanie J.A."/>
            <person name="Ng W.-L."/>
            <person name="Kazmierczak K.M."/>
            <person name="Andrzejewski T.M."/>
            <person name="Davidsen T.M."/>
            <person name="Wayne K.J."/>
            <person name="Tettelin H."/>
            <person name="Glass J.I."/>
            <person name="Rusch D."/>
            <person name="Podicherti R."/>
            <person name="Tsui H.-C.T."/>
            <person name="Winkler M.E."/>
        </authorList>
    </citation>
    <scope>NUCLEOTIDE SEQUENCE</scope>
</reference>
<proteinExistence type="predicted"/>
<gene>
    <name evidence="7" type="ORF">METZ01_LOCUS180528</name>
</gene>
<dbReference type="InterPro" id="IPR017941">
    <property type="entry name" value="Rieske_2Fe-2S"/>
</dbReference>